<dbReference type="Proteomes" id="UP001157126">
    <property type="component" value="Unassembled WGS sequence"/>
</dbReference>
<proteinExistence type="predicted"/>
<keyword evidence="7" id="KW-1185">Reference proteome</keyword>
<sequence length="256" mass="27120">MIHRLADTGLLVELDDLAAVLRLDAAVRAAQDEGRGGFPESAEFAAFSEVIDVLPAARTLMLTVPAGSDLGRLEHALTSLDVDALVDDDDEADDRVVEIPVIYDGPDLEEVASLTGLSAAEVVEAHTQTPWRSAFGGFAPGFFYLVEGDPRLEVPRRSEPRTAVPDGAVALAGTFSAVYPRTSPGGWQLIGHTEEAMWDSDRTDPALLSPGVLVRFVDAGVRREFARGRRHRTAGPGAGHGASGSGAPGRRTLGCR</sequence>
<protein>
    <recommendedName>
        <fullName evidence="5">Carboxyltransferase domain-containing protein</fullName>
    </recommendedName>
</protein>
<dbReference type="InterPro" id="IPR029000">
    <property type="entry name" value="Cyclophilin-like_dom_sf"/>
</dbReference>
<dbReference type="InterPro" id="IPR003833">
    <property type="entry name" value="CT_C_D"/>
</dbReference>
<dbReference type="SMART" id="SM00796">
    <property type="entry name" value="AHS1"/>
    <property type="match status" value="1"/>
</dbReference>
<reference evidence="7" key="1">
    <citation type="journal article" date="2019" name="Int. J. Syst. Evol. Microbiol.">
        <title>The Global Catalogue of Microorganisms (GCM) 10K type strain sequencing project: providing services to taxonomists for standard genome sequencing and annotation.</title>
        <authorList>
            <consortium name="The Broad Institute Genomics Platform"/>
            <consortium name="The Broad Institute Genome Sequencing Center for Infectious Disease"/>
            <person name="Wu L."/>
            <person name="Ma J."/>
        </authorList>
    </citation>
    <scope>NUCLEOTIDE SEQUENCE [LARGE SCALE GENOMIC DNA]</scope>
    <source>
        <strain evidence="7">NBRC 113072</strain>
    </source>
</reference>
<dbReference type="Pfam" id="PF02682">
    <property type="entry name" value="CT_C_D"/>
    <property type="match status" value="1"/>
</dbReference>
<dbReference type="SUPFAM" id="SSF50891">
    <property type="entry name" value="Cyclophilin-like"/>
    <property type="match status" value="1"/>
</dbReference>
<dbReference type="EMBL" id="BSUO01000001">
    <property type="protein sequence ID" value="GMA41582.1"/>
    <property type="molecule type" value="Genomic_DNA"/>
</dbReference>
<evidence type="ECO:0000256" key="2">
    <source>
        <dbReference type="ARBA" id="ARBA00022801"/>
    </source>
</evidence>
<dbReference type="InterPro" id="IPR010016">
    <property type="entry name" value="PxpB"/>
</dbReference>
<dbReference type="Gene3D" id="2.40.100.10">
    <property type="entry name" value="Cyclophilin-like"/>
    <property type="match status" value="1"/>
</dbReference>
<organism evidence="6 7">
    <name type="scientific">Mobilicoccus caccae</name>
    <dbReference type="NCBI Taxonomy" id="1859295"/>
    <lineage>
        <taxon>Bacteria</taxon>
        <taxon>Bacillati</taxon>
        <taxon>Actinomycetota</taxon>
        <taxon>Actinomycetes</taxon>
        <taxon>Micrococcales</taxon>
        <taxon>Dermatophilaceae</taxon>
        <taxon>Mobilicoccus</taxon>
    </lineage>
</organism>
<evidence type="ECO:0000313" key="6">
    <source>
        <dbReference type="EMBL" id="GMA41582.1"/>
    </source>
</evidence>
<gene>
    <name evidence="6" type="ORF">GCM10025883_36270</name>
</gene>
<dbReference type="RefSeq" id="WP_284305126.1">
    <property type="nucleotide sequence ID" value="NZ_BSUO01000001.1"/>
</dbReference>
<keyword evidence="3" id="KW-0067">ATP-binding</keyword>
<dbReference type="PANTHER" id="PTHR34698:SF2">
    <property type="entry name" value="5-OXOPROLINASE SUBUNIT B"/>
    <property type="match status" value="1"/>
</dbReference>
<feature type="domain" description="Carboxyltransferase" evidence="5">
    <location>
        <begin position="2"/>
        <end position="208"/>
    </location>
</feature>
<dbReference type="PANTHER" id="PTHR34698">
    <property type="entry name" value="5-OXOPROLINASE SUBUNIT B"/>
    <property type="match status" value="1"/>
</dbReference>
<feature type="compositionally biased region" description="Gly residues" evidence="4">
    <location>
        <begin position="236"/>
        <end position="247"/>
    </location>
</feature>
<evidence type="ECO:0000313" key="7">
    <source>
        <dbReference type="Proteomes" id="UP001157126"/>
    </source>
</evidence>
<evidence type="ECO:0000256" key="4">
    <source>
        <dbReference type="SAM" id="MobiDB-lite"/>
    </source>
</evidence>
<keyword evidence="2" id="KW-0378">Hydrolase</keyword>
<feature type="region of interest" description="Disordered" evidence="4">
    <location>
        <begin position="227"/>
        <end position="256"/>
    </location>
</feature>
<comment type="caution">
    <text evidence="6">The sequence shown here is derived from an EMBL/GenBank/DDBJ whole genome shotgun (WGS) entry which is preliminary data.</text>
</comment>
<evidence type="ECO:0000256" key="1">
    <source>
        <dbReference type="ARBA" id="ARBA00022741"/>
    </source>
</evidence>
<accession>A0ABQ6IWR6</accession>
<evidence type="ECO:0000256" key="3">
    <source>
        <dbReference type="ARBA" id="ARBA00022840"/>
    </source>
</evidence>
<name>A0ABQ6IWR6_9MICO</name>
<evidence type="ECO:0000259" key="5">
    <source>
        <dbReference type="SMART" id="SM00796"/>
    </source>
</evidence>
<keyword evidence="1" id="KW-0547">Nucleotide-binding</keyword>
<dbReference type="Gene3D" id="3.30.1360.40">
    <property type="match status" value="1"/>
</dbReference>